<dbReference type="InterPro" id="IPR009875">
    <property type="entry name" value="PilZ_domain"/>
</dbReference>
<accession>A0A8J3A5J6</accession>
<keyword evidence="5" id="KW-1185">Reference proteome</keyword>
<proteinExistence type="predicted"/>
<reference evidence="2" key="3">
    <citation type="submission" date="2020-09" db="EMBL/GenBank/DDBJ databases">
        <authorList>
            <person name="Sun Q."/>
            <person name="Zhou Y."/>
        </authorList>
    </citation>
    <scope>NUCLEOTIDE SEQUENCE</scope>
    <source>
        <strain evidence="2">CGMCC 1.14984</strain>
    </source>
</reference>
<name>A0A8J3A5J6_9PROT</name>
<evidence type="ECO:0000259" key="1">
    <source>
        <dbReference type="Pfam" id="PF07238"/>
    </source>
</evidence>
<dbReference type="Proteomes" id="UP000818603">
    <property type="component" value="Unassembled WGS sequence"/>
</dbReference>
<dbReference type="EMBL" id="BMGZ01000001">
    <property type="protein sequence ID" value="GGH94055.1"/>
    <property type="molecule type" value="Genomic_DNA"/>
</dbReference>
<dbReference type="Proteomes" id="UP000621856">
    <property type="component" value="Unassembled WGS sequence"/>
</dbReference>
<reference evidence="3 5" key="2">
    <citation type="submission" date="2020-02" db="EMBL/GenBank/DDBJ databases">
        <title>Genome sequence of Parvularcula flava strain NH6-79.</title>
        <authorList>
            <person name="Abdul Karim M.H."/>
            <person name="Lam M.Q."/>
            <person name="Chen S.J."/>
            <person name="Yahya A."/>
            <person name="Shahir S."/>
            <person name="Shamsir M.S."/>
            <person name="Chong C.S."/>
        </authorList>
    </citation>
    <scope>NUCLEOTIDE SEQUENCE [LARGE SCALE GENOMIC DNA]</scope>
    <source>
        <strain evidence="3 5">NH6-79</strain>
    </source>
</reference>
<evidence type="ECO:0000313" key="4">
    <source>
        <dbReference type="Proteomes" id="UP000621856"/>
    </source>
</evidence>
<feature type="domain" description="PilZ" evidence="1">
    <location>
        <begin position="121"/>
        <end position="192"/>
    </location>
</feature>
<dbReference type="EMBL" id="VCJR02000001">
    <property type="protein sequence ID" value="NHK26998.1"/>
    <property type="molecule type" value="Genomic_DNA"/>
</dbReference>
<reference evidence="2" key="1">
    <citation type="journal article" date="2014" name="Int. J. Syst. Evol. Microbiol.">
        <title>Complete genome sequence of Corynebacterium casei LMG S-19264T (=DSM 44701T), isolated from a smear-ripened cheese.</title>
        <authorList>
            <consortium name="US DOE Joint Genome Institute (JGI-PGF)"/>
            <person name="Walter F."/>
            <person name="Albersmeier A."/>
            <person name="Kalinowski J."/>
            <person name="Ruckert C."/>
        </authorList>
    </citation>
    <scope>NUCLEOTIDE SEQUENCE</scope>
    <source>
        <strain evidence="2">CGMCC 1.14984</strain>
    </source>
</reference>
<dbReference type="SUPFAM" id="SSF141371">
    <property type="entry name" value="PilZ domain-like"/>
    <property type="match status" value="2"/>
</dbReference>
<dbReference type="RefSeq" id="WP_155137517.1">
    <property type="nucleotide sequence ID" value="NZ_BMGZ01000001.1"/>
</dbReference>
<organism evidence="2 4">
    <name type="scientific">Aquisalinus luteolus</name>
    <dbReference type="NCBI Taxonomy" id="1566827"/>
    <lineage>
        <taxon>Bacteria</taxon>
        <taxon>Pseudomonadati</taxon>
        <taxon>Pseudomonadota</taxon>
        <taxon>Alphaproteobacteria</taxon>
        <taxon>Parvularculales</taxon>
        <taxon>Parvularculaceae</taxon>
        <taxon>Aquisalinus</taxon>
    </lineage>
</organism>
<evidence type="ECO:0000313" key="2">
    <source>
        <dbReference type="EMBL" id="GGH94055.1"/>
    </source>
</evidence>
<dbReference type="Gene3D" id="2.40.10.220">
    <property type="entry name" value="predicted glycosyltransferase like domains"/>
    <property type="match status" value="1"/>
</dbReference>
<dbReference type="GO" id="GO:0035438">
    <property type="term" value="F:cyclic-di-GMP binding"/>
    <property type="evidence" value="ECO:0007669"/>
    <property type="project" value="InterPro"/>
</dbReference>
<protein>
    <submittedName>
        <fullName evidence="3">PilZ domain-containing protein</fullName>
    </submittedName>
    <submittedName>
        <fullName evidence="2">Pilus assembly protein PilZ</fullName>
    </submittedName>
</protein>
<evidence type="ECO:0000313" key="3">
    <source>
        <dbReference type="EMBL" id="NHK26998.1"/>
    </source>
</evidence>
<dbReference type="Pfam" id="PF07238">
    <property type="entry name" value="PilZ"/>
    <property type="match status" value="1"/>
</dbReference>
<dbReference type="AlphaFoldDB" id="A0A8J3A5J6"/>
<evidence type="ECO:0000313" key="5">
    <source>
        <dbReference type="Proteomes" id="UP000818603"/>
    </source>
</evidence>
<sequence>MQAQQVRAPETGSPQSAVADRRTYRRIRLPLDARFLLNDEREFPARLRTISAGEAVIECEAPVKRGDKVILYIDHIGRMEGIVKATASKAIRVYFDVRRSRRARMADTLIRLVNRGTHDFERRRAIRIRQNRAAKAELEDGSTVDCRILDISVTGASVAIDPRPDIGRLMVIGKMRGRVVRHHESGIGLEFIKD</sequence>
<gene>
    <name evidence="3" type="ORF">FF098_003625</name>
    <name evidence="2" type="ORF">GCM10011355_07340</name>
</gene>
<comment type="caution">
    <text evidence="2">The sequence shown here is derived from an EMBL/GenBank/DDBJ whole genome shotgun (WGS) entry which is preliminary data.</text>
</comment>